<dbReference type="Gene3D" id="1.10.287.1490">
    <property type="match status" value="2"/>
</dbReference>
<evidence type="ECO:0000256" key="4">
    <source>
        <dbReference type="ARBA" id="ARBA00022737"/>
    </source>
</evidence>
<feature type="compositionally biased region" description="Polar residues" evidence="7">
    <location>
        <begin position="436"/>
        <end position="448"/>
    </location>
</feature>
<feature type="coiled-coil region" evidence="6">
    <location>
        <begin position="891"/>
        <end position="939"/>
    </location>
</feature>
<feature type="region of interest" description="Disordered" evidence="7">
    <location>
        <begin position="1238"/>
        <end position="1264"/>
    </location>
</feature>
<evidence type="ECO:0000256" key="5">
    <source>
        <dbReference type="ARBA" id="ARBA00023054"/>
    </source>
</evidence>
<keyword evidence="9" id="KW-1185">Reference proteome</keyword>
<dbReference type="Proteomes" id="UP000054549">
    <property type="component" value="Unassembled WGS sequence"/>
</dbReference>
<feature type="compositionally biased region" description="Low complexity" evidence="7">
    <location>
        <begin position="450"/>
        <end position="468"/>
    </location>
</feature>
<dbReference type="STRING" id="946122.A0A0C2TWD1"/>
<feature type="compositionally biased region" description="Polar residues" evidence="7">
    <location>
        <begin position="469"/>
        <end position="480"/>
    </location>
</feature>
<dbReference type="FunCoup" id="A0A0C2TWD1">
    <property type="interactions" value="7"/>
</dbReference>
<keyword evidence="2" id="KW-0880">Kelch repeat</keyword>
<feature type="compositionally biased region" description="Low complexity" evidence="7">
    <location>
        <begin position="56"/>
        <end position="82"/>
    </location>
</feature>
<dbReference type="InParanoid" id="A0A0C2TWD1"/>
<feature type="compositionally biased region" description="Polar residues" evidence="7">
    <location>
        <begin position="1249"/>
        <end position="1258"/>
    </location>
</feature>
<evidence type="ECO:0000256" key="6">
    <source>
        <dbReference type="SAM" id="Coils"/>
    </source>
</evidence>
<proteinExistence type="predicted"/>
<evidence type="ECO:0000256" key="3">
    <source>
        <dbReference type="ARBA" id="ARBA00022490"/>
    </source>
</evidence>
<evidence type="ECO:0000256" key="7">
    <source>
        <dbReference type="SAM" id="MobiDB-lite"/>
    </source>
</evidence>
<dbReference type="InterPro" id="IPR015915">
    <property type="entry name" value="Kelch-typ_b-propeller"/>
</dbReference>
<protein>
    <submittedName>
        <fullName evidence="8">Uncharacterized protein</fullName>
    </submittedName>
</protein>
<keyword evidence="3" id="KW-0963">Cytoplasm</keyword>
<comment type="subcellular location">
    <subcellularLocation>
        <location evidence="1">Cytoplasm</location>
    </subcellularLocation>
</comment>
<dbReference type="HOGENOM" id="CLU_002697_1_0_1"/>
<name>A0A0C2TWD1_AMAMK</name>
<feature type="compositionally biased region" description="Polar residues" evidence="7">
    <location>
        <begin position="15"/>
        <end position="53"/>
    </location>
</feature>
<dbReference type="OrthoDB" id="45365at2759"/>
<evidence type="ECO:0000313" key="8">
    <source>
        <dbReference type="EMBL" id="KIL71754.1"/>
    </source>
</evidence>
<dbReference type="GO" id="GO:0005737">
    <property type="term" value="C:cytoplasm"/>
    <property type="evidence" value="ECO:0007669"/>
    <property type="project" value="UniProtKB-SubCell"/>
</dbReference>
<feature type="compositionally biased region" description="Basic and acidic residues" evidence="7">
    <location>
        <begin position="535"/>
        <end position="552"/>
    </location>
</feature>
<feature type="region of interest" description="Disordered" evidence="7">
    <location>
        <begin position="1"/>
        <end position="95"/>
    </location>
</feature>
<feature type="compositionally biased region" description="Basic and acidic residues" evidence="7">
    <location>
        <begin position="1421"/>
        <end position="1430"/>
    </location>
</feature>
<keyword evidence="4" id="KW-0677">Repeat</keyword>
<dbReference type="EMBL" id="KN818222">
    <property type="protein sequence ID" value="KIL71754.1"/>
    <property type="molecule type" value="Genomic_DNA"/>
</dbReference>
<dbReference type="SUPFAM" id="SSF117281">
    <property type="entry name" value="Kelch motif"/>
    <property type="match status" value="1"/>
</dbReference>
<dbReference type="PANTHER" id="PTHR46093">
    <property type="entry name" value="ACYL-COA-BINDING DOMAIN-CONTAINING PROTEIN 5"/>
    <property type="match status" value="1"/>
</dbReference>
<gene>
    <name evidence="8" type="ORF">M378DRAFT_64627</name>
</gene>
<dbReference type="Gene3D" id="1.20.5.170">
    <property type="match status" value="1"/>
</dbReference>
<evidence type="ECO:0000256" key="1">
    <source>
        <dbReference type="ARBA" id="ARBA00004496"/>
    </source>
</evidence>
<feature type="compositionally biased region" description="Polar residues" evidence="7">
    <location>
        <begin position="495"/>
        <end position="514"/>
    </location>
</feature>
<dbReference type="SUPFAM" id="SSF57997">
    <property type="entry name" value="Tropomyosin"/>
    <property type="match status" value="1"/>
</dbReference>
<feature type="region of interest" description="Disordered" evidence="7">
    <location>
        <begin position="1405"/>
        <end position="1430"/>
    </location>
</feature>
<dbReference type="PANTHER" id="PTHR46093:SF18">
    <property type="entry name" value="FIBRONECTIN TYPE-III DOMAIN-CONTAINING PROTEIN"/>
    <property type="match status" value="1"/>
</dbReference>
<evidence type="ECO:0000256" key="2">
    <source>
        <dbReference type="ARBA" id="ARBA00022441"/>
    </source>
</evidence>
<accession>A0A0C2TWD1</accession>
<feature type="coiled-coil region" evidence="6">
    <location>
        <begin position="983"/>
        <end position="1052"/>
    </location>
</feature>
<evidence type="ECO:0000313" key="9">
    <source>
        <dbReference type="Proteomes" id="UP000054549"/>
    </source>
</evidence>
<dbReference type="Pfam" id="PF24681">
    <property type="entry name" value="Kelch_KLHDC2_KLHL20_DRC7"/>
    <property type="match status" value="1"/>
</dbReference>
<dbReference type="FunFam" id="2.120.10.80:FF:000049">
    <property type="entry name" value="Cell polarity protein (Tea1)"/>
    <property type="match status" value="1"/>
</dbReference>
<keyword evidence="5 6" id="KW-0175">Coiled coil</keyword>
<organism evidence="8 9">
    <name type="scientific">Amanita muscaria (strain Koide BX008)</name>
    <dbReference type="NCBI Taxonomy" id="946122"/>
    <lineage>
        <taxon>Eukaryota</taxon>
        <taxon>Fungi</taxon>
        <taxon>Dikarya</taxon>
        <taxon>Basidiomycota</taxon>
        <taxon>Agaricomycotina</taxon>
        <taxon>Agaricomycetes</taxon>
        <taxon>Agaricomycetidae</taxon>
        <taxon>Agaricales</taxon>
        <taxon>Pluteineae</taxon>
        <taxon>Amanitaceae</taxon>
        <taxon>Amanita</taxon>
    </lineage>
</organism>
<sequence length="1430" mass="158079">MSFFSRRKQTPAQPPASTVTVAQTPSQALAQLSAFQDPASAQQRPQNRGNSPNTPAPSQHQQPSQPQQQPVPPQLQQSQPQPSQRPPPAYPWSVKRLGLLPPVPLAKLGGVPPTSNSPSPFPRYGHSLPANATANGDLYIFGGLVRDTPRNDLYLFSTRDNTATATLLQTAGEIPSPRVSHASALVSNVLIVWGGDTKADSKTKLTDREDDGLYLLNLVSKEWTRVTVHGPAPVGRYGHAVAMAGSKFFVFGGQADGTCFNDLWVFDLNSLRTKAAWELVEPSSPEKPAQRTGHICVAYDNRLIIFGGTDGQYHYNDTWSYDIQTRKWTELTCIGFIPMAREGHAAAVVDDVIYIFGGRGVDGKDLSDLAAFKISNQRWYMFQNMGPAPTGRSGHAMACAGTKVYVLGGESFSPTKDDPNAFSVLETKHIKYPDSNKPSPLNSQNPPRKSSISPSQIPAQQLPSSASANPLNGRSMSPSMGASPGAEDPRRAMSPTPSKLQNVNGVSYPETSAMNGKGKPPVRPRREDDDIFETDDGHDAVTTESHTRERAMSPDQAQARARSPTQSGPGSRAVSPTGMNQGQPSIIGVAMNNVNITGRSSPAVDRSKYPPDILHNPHSGSPLANGYARPPSRAANGSVGNVTADLLKEIRSKDVEIESVKKQIMWMKEALGKATKMGYVYADKEGSDNEASPDVESSSASGSAELVFKFKSFKAHIQSLMVEQAKQASDRIVDAERIKSSAAQETAYYRAKLAALEVSNVSEAQKLDRERIAELERHISSLVGERRTQDRKIVDLNDALSLKTRLHENAEMRANDAVKRAEGSEDSYNRTLQRLNDVQEQHNKLDARSRSQAQDLLSQTSLLEQREADAMHIGGQLNELMTGREQHVRALDQTRQALEAASLRAEEVDNKYQRALEDIRRLEADVAELRGEVAARTAEVEAGQTRLLDVENAWAQSRQEADALRAVTTGSLGQLLDSHQELKADEDRLVRGHSEKLQALEAEARSLRTMLREAAQRLDDTQSQLSEEQHRLREQELEQSNLRSQLVGLRSQLSGALADAVTLHKDLSDKESALAVKSKEATETSMKLVVMRNYLAENGITVEDDDVRSVSRTGAVSPEVFSELESKLVERTRMHEDTQRELTRALRRKRDVEAQVTQLSDQLEVVRNVQASSPGSEERVSELEHKLDEVERTYKARLQQREDDYQLAVHYVKGTEKMIRKIKDELSKQKSLNAQLQSELDAARGKTSRGINGRSTPSEEGPQLLDAQRQVKQLHEENQDLRLRLETVQKELDLLRDALVQARKEADNRSNQVEDLRQEISQLQTRAGQDDTLEKLSSENATLKRENDQLSHKIGLLLDVDHSSFRQRPLSDASARPPSISSSENALAFESLSHELEDWQRQLASSLSNRRPLSEFEPDSIVERPRLPQS</sequence>
<dbReference type="Gene3D" id="2.120.10.80">
    <property type="entry name" value="Kelch-type beta propeller"/>
    <property type="match status" value="2"/>
</dbReference>
<reference evidence="8 9" key="1">
    <citation type="submission" date="2014-04" db="EMBL/GenBank/DDBJ databases">
        <title>Evolutionary Origins and Diversification of the Mycorrhizal Mutualists.</title>
        <authorList>
            <consortium name="DOE Joint Genome Institute"/>
            <consortium name="Mycorrhizal Genomics Consortium"/>
            <person name="Kohler A."/>
            <person name="Kuo A."/>
            <person name="Nagy L.G."/>
            <person name="Floudas D."/>
            <person name="Copeland A."/>
            <person name="Barry K.W."/>
            <person name="Cichocki N."/>
            <person name="Veneault-Fourrey C."/>
            <person name="LaButti K."/>
            <person name="Lindquist E.A."/>
            <person name="Lipzen A."/>
            <person name="Lundell T."/>
            <person name="Morin E."/>
            <person name="Murat C."/>
            <person name="Riley R."/>
            <person name="Ohm R."/>
            <person name="Sun H."/>
            <person name="Tunlid A."/>
            <person name="Henrissat B."/>
            <person name="Grigoriev I.V."/>
            <person name="Hibbett D.S."/>
            <person name="Martin F."/>
        </authorList>
    </citation>
    <scope>NUCLEOTIDE SEQUENCE [LARGE SCALE GENOMIC DNA]</scope>
    <source>
        <strain evidence="8 9">Koide BX008</strain>
    </source>
</reference>
<feature type="region of interest" description="Disordered" evidence="7">
    <location>
        <begin position="431"/>
        <end position="582"/>
    </location>
</feature>